<dbReference type="InterPro" id="IPR036770">
    <property type="entry name" value="Ankyrin_rpt-contain_sf"/>
</dbReference>
<sequence length="629" mass="69768">MANIDRNQLLSRLCPGDLSESWRKHLKRARITGSCQWLLDDPKVKEWLDNENPPLFWLHGPSATGKTFLCSHLAEHVQEIQETIGDAVACVEFQQNHVQNNVADFGHALTSVLRQLVSQLPSTSGVLNQLANMVDIPYPDDDEFYELLHLVASEFGKVFIIFDGVNSVTTSALEDLMLAITPSGSDPVFWLLFASRNAPPAGFSTSHQILDMLSRGYDRDVEMHITQALRDISARPLSSRHEKMIQDLVQVFDGLFLPIPAWPVGIPEPELLANLNQLLTSSKGMTASDKTDVYCKEVTMQIITSQWTNMVLCILYHVIKASEAGYLFSMPMALQALEAWQIKHDGRVFTAAEVASGCRGLIYYGEDDESIRMASPLIGDYLKRAIFDNDYEKKSITAFMRYLSSDSFAEGACTSSAALKERLSQNRYLWYAARMLSPSLATTTPDTFVDDFIRLSSRRGSIESYLQAAEAWPYQSAASYDENEQDEERWRCFTPGYSPLHLAAHLGAPKLLIDTLVARGEDLEAQDSDGRTALHLTAEIEGPNPTLQALIEAGSFVLAEDNLGNTPLSNAVVNGSLDSVKILLDNGADASALDEDTLEQCGQEKPEIAAYLRELGIDVPLEDESDEED</sequence>
<dbReference type="PROSITE" id="PS50088">
    <property type="entry name" value="ANK_REPEAT"/>
    <property type="match status" value="3"/>
</dbReference>
<dbReference type="GO" id="GO:0006508">
    <property type="term" value="P:proteolysis"/>
    <property type="evidence" value="ECO:0007669"/>
    <property type="project" value="InterPro"/>
</dbReference>
<feature type="domain" description="Peptidase A2" evidence="3">
    <location>
        <begin position="580"/>
        <end position="616"/>
    </location>
</feature>
<dbReference type="Gene3D" id="3.40.50.300">
    <property type="entry name" value="P-loop containing nucleotide triphosphate hydrolases"/>
    <property type="match status" value="1"/>
</dbReference>
<evidence type="ECO:0000256" key="2">
    <source>
        <dbReference type="PROSITE-ProRule" id="PRU00023"/>
    </source>
</evidence>
<keyword evidence="1" id="KW-0677">Repeat</keyword>
<dbReference type="InterPro" id="IPR002110">
    <property type="entry name" value="Ankyrin_rpt"/>
</dbReference>
<feature type="repeat" description="ANK" evidence="2">
    <location>
        <begin position="495"/>
        <end position="528"/>
    </location>
</feature>
<accession>A0A395RVV1</accession>
<dbReference type="PANTHER" id="PTHR10039">
    <property type="entry name" value="AMELOGENIN"/>
    <property type="match status" value="1"/>
</dbReference>
<feature type="repeat" description="ANK" evidence="2">
    <location>
        <begin position="529"/>
        <end position="562"/>
    </location>
</feature>
<gene>
    <name evidence="4" type="ORF">FSPOR_8290</name>
</gene>
<dbReference type="GO" id="GO:0004190">
    <property type="term" value="F:aspartic-type endopeptidase activity"/>
    <property type="evidence" value="ECO:0007669"/>
    <property type="project" value="InterPro"/>
</dbReference>
<evidence type="ECO:0000259" key="3">
    <source>
        <dbReference type="PROSITE" id="PS50175"/>
    </source>
</evidence>
<organism evidence="4 5">
    <name type="scientific">Fusarium sporotrichioides</name>
    <dbReference type="NCBI Taxonomy" id="5514"/>
    <lineage>
        <taxon>Eukaryota</taxon>
        <taxon>Fungi</taxon>
        <taxon>Dikarya</taxon>
        <taxon>Ascomycota</taxon>
        <taxon>Pezizomycotina</taxon>
        <taxon>Sordariomycetes</taxon>
        <taxon>Hypocreomycetidae</taxon>
        <taxon>Hypocreales</taxon>
        <taxon>Nectriaceae</taxon>
        <taxon>Fusarium</taxon>
    </lineage>
</organism>
<name>A0A395RVV1_FUSSP</name>
<evidence type="ECO:0000313" key="5">
    <source>
        <dbReference type="Proteomes" id="UP000266152"/>
    </source>
</evidence>
<dbReference type="PANTHER" id="PTHR10039:SF16">
    <property type="entry name" value="GPI INOSITOL-DEACYLASE"/>
    <property type="match status" value="1"/>
</dbReference>
<proteinExistence type="predicted"/>
<dbReference type="PROSITE" id="PS50297">
    <property type="entry name" value="ANK_REP_REGION"/>
    <property type="match status" value="2"/>
</dbReference>
<evidence type="ECO:0000313" key="4">
    <source>
        <dbReference type="EMBL" id="RGP63962.1"/>
    </source>
</evidence>
<dbReference type="STRING" id="5514.A0A395RVV1"/>
<dbReference type="EMBL" id="PXOF01000122">
    <property type="protein sequence ID" value="RGP63962.1"/>
    <property type="molecule type" value="Genomic_DNA"/>
</dbReference>
<comment type="caution">
    <text evidence="4">The sequence shown here is derived from an EMBL/GenBank/DDBJ whole genome shotgun (WGS) entry which is preliminary data.</text>
</comment>
<dbReference type="Pfam" id="PF24883">
    <property type="entry name" value="NPHP3_N"/>
    <property type="match status" value="1"/>
</dbReference>
<dbReference type="InterPro" id="IPR027417">
    <property type="entry name" value="P-loop_NTPase"/>
</dbReference>
<dbReference type="Proteomes" id="UP000266152">
    <property type="component" value="Unassembled WGS sequence"/>
</dbReference>
<dbReference type="Pfam" id="PF12796">
    <property type="entry name" value="Ank_2"/>
    <property type="match status" value="1"/>
</dbReference>
<reference evidence="4 5" key="1">
    <citation type="journal article" date="2018" name="PLoS Pathog.">
        <title>Evolution of structural diversity of trichothecenes, a family of toxins produced by plant pathogenic and entomopathogenic fungi.</title>
        <authorList>
            <person name="Proctor R.H."/>
            <person name="McCormick S.P."/>
            <person name="Kim H.S."/>
            <person name="Cardoza R.E."/>
            <person name="Stanley A.M."/>
            <person name="Lindo L."/>
            <person name="Kelly A."/>
            <person name="Brown D.W."/>
            <person name="Lee T."/>
            <person name="Vaughan M.M."/>
            <person name="Alexander N.J."/>
            <person name="Busman M."/>
            <person name="Gutierrez S."/>
        </authorList>
    </citation>
    <scope>NUCLEOTIDE SEQUENCE [LARGE SCALE GENOMIC DNA]</scope>
    <source>
        <strain evidence="4 5">NRRL 3299</strain>
    </source>
</reference>
<dbReference type="AlphaFoldDB" id="A0A395RVV1"/>
<dbReference type="Gene3D" id="1.25.40.20">
    <property type="entry name" value="Ankyrin repeat-containing domain"/>
    <property type="match status" value="1"/>
</dbReference>
<dbReference type="InterPro" id="IPR056884">
    <property type="entry name" value="NPHP3-like_N"/>
</dbReference>
<feature type="repeat" description="ANK" evidence="2">
    <location>
        <begin position="563"/>
        <end position="595"/>
    </location>
</feature>
<protein>
    <recommendedName>
        <fullName evidence="3">Peptidase A2 domain-containing protein</fullName>
    </recommendedName>
</protein>
<evidence type="ECO:0000256" key="1">
    <source>
        <dbReference type="ARBA" id="ARBA00022737"/>
    </source>
</evidence>
<dbReference type="SMART" id="SM00248">
    <property type="entry name" value="ANK"/>
    <property type="match status" value="3"/>
</dbReference>
<dbReference type="SUPFAM" id="SSF48403">
    <property type="entry name" value="Ankyrin repeat"/>
    <property type="match status" value="1"/>
</dbReference>
<keyword evidence="2" id="KW-0040">ANK repeat</keyword>
<keyword evidence="5" id="KW-1185">Reference proteome</keyword>
<dbReference type="InterPro" id="IPR001995">
    <property type="entry name" value="Peptidase_A2_cat"/>
</dbReference>
<dbReference type="SUPFAM" id="SSF52540">
    <property type="entry name" value="P-loop containing nucleoside triphosphate hydrolases"/>
    <property type="match status" value="1"/>
</dbReference>
<dbReference type="PROSITE" id="PS50175">
    <property type="entry name" value="ASP_PROT_RETROV"/>
    <property type="match status" value="1"/>
</dbReference>